<dbReference type="Pfam" id="PF01940">
    <property type="entry name" value="DUF92"/>
    <property type="match status" value="1"/>
</dbReference>
<evidence type="ECO:0000313" key="7">
    <source>
        <dbReference type="EMBL" id="ESU43011.1"/>
    </source>
</evidence>
<dbReference type="VEuPathDB" id="GiardiaDB:GL50803_0014978"/>
<evidence type="ECO:0000256" key="2">
    <source>
        <dbReference type="ARBA" id="ARBA00009012"/>
    </source>
</evidence>
<dbReference type="VEuPathDB" id="GiardiaDB:DHA2_150022"/>
<evidence type="ECO:0000256" key="6">
    <source>
        <dbReference type="SAM" id="Phobius"/>
    </source>
</evidence>
<feature type="transmembrane region" description="Helical" evidence="6">
    <location>
        <begin position="276"/>
        <end position="294"/>
    </location>
</feature>
<feature type="non-terminal residue" evidence="7">
    <location>
        <position position="1"/>
    </location>
</feature>
<keyword evidence="4 6" id="KW-1133">Transmembrane helix</keyword>
<feature type="transmembrane region" description="Helical" evidence="6">
    <location>
        <begin position="515"/>
        <end position="537"/>
    </location>
</feature>
<dbReference type="VEuPathDB" id="GiardiaDB:GL50581_1745"/>
<dbReference type="Proteomes" id="UP000018040">
    <property type="component" value="Unassembled WGS sequence"/>
</dbReference>
<feature type="transmembrane region" description="Helical" evidence="6">
    <location>
        <begin position="47"/>
        <end position="68"/>
    </location>
</feature>
<reference evidence="7 8" key="2">
    <citation type="journal article" date="2013" name="Genome Biol. Evol.">
        <title>Genome sequencing of Giardia lamblia genotypes A2 and B isolates (DH and GS) and comparative analysis with the genomes of genotypes A1 and E (WB and Pig).</title>
        <authorList>
            <person name="Adam R.D."/>
            <person name="Dahlstrom E.W."/>
            <person name="Martens C.A."/>
            <person name="Bruno D.P."/>
            <person name="Barbian K.D."/>
            <person name="Ricklefs S.M."/>
            <person name="Hernandez M.M."/>
            <person name="Narla N.P."/>
            <person name="Patel R.B."/>
            <person name="Porcella S.F."/>
            <person name="Nash T.E."/>
        </authorList>
    </citation>
    <scope>NUCLEOTIDE SEQUENCE [LARGE SCALE GENOMIC DNA]</scope>
    <source>
        <strain evidence="7 8">GS</strain>
    </source>
</reference>
<dbReference type="PANTHER" id="PTHR13353">
    <property type="entry name" value="TRANSMEMBRANE PROTEIN 19"/>
    <property type="match status" value="1"/>
</dbReference>
<dbReference type="InterPro" id="IPR002794">
    <property type="entry name" value="DUF92_TMEM19"/>
</dbReference>
<dbReference type="VEuPathDB" id="GiardiaDB:QR46_4410"/>
<name>V6TW84_GIAIN</name>
<feature type="transmembrane region" description="Helical" evidence="6">
    <location>
        <begin position="306"/>
        <end position="334"/>
    </location>
</feature>
<gene>
    <name evidence="7" type="ORF">GSB_152853</name>
</gene>
<comment type="caution">
    <text evidence="7">The sequence shown here is derived from an EMBL/GenBank/DDBJ whole genome shotgun (WGS) entry which is preliminary data.</text>
</comment>
<proteinExistence type="inferred from homology"/>
<accession>V6TW84</accession>
<dbReference type="EMBL" id="AHHH01000063">
    <property type="protein sequence ID" value="ESU43011.1"/>
    <property type="molecule type" value="Genomic_DNA"/>
</dbReference>
<comment type="subcellular location">
    <subcellularLocation>
        <location evidence="1">Membrane</location>
        <topology evidence="1">Multi-pass membrane protein</topology>
    </subcellularLocation>
</comment>
<feature type="transmembrane region" description="Helical" evidence="6">
    <location>
        <begin position="430"/>
        <end position="449"/>
    </location>
</feature>
<evidence type="ECO:0000256" key="4">
    <source>
        <dbReference type="ARBA" id="ARBA00022989"/>
    </source>
</evidence>
<sequence>VFNCSVSEESQHATFIIGTPQEITLNSIVWQGAAAKLKMGAFPTESATRPVTLLLVFVCLLIGTLVLLQRILPRGLPRRCLHVMAGVGNLCHLAVLPQTSCAALISAISPVAFGVLLYIFSSTSLLRSVSASLDQKNIAKRHAMLEYGICSGVANFLYARNRSLGRICVAGLICLVFGDGLSSLAAFLPSRWRQYRAPDPDKTLAGIIIGCSGAIAGLHFFQNILGLDLGLTIAQMITLAISGGIIEALYISGEWDNTVIFVSVSTLRYCIIDDSYFKFAIAWIIILMGELCAAKHYLTIHGARTGILVFFVHALAGYEFLAPISLFVIGSFYASKVFKHRIALLIDDLFTRNACQVLANSYVGLVCSLLSQVYTRKIRKPLLFLAYVNYAEAFSDTLASEVGSGLAKPGSKVFVLGKFKLAPPGTDGGMSLYGTIASIVGAGAVAYLWCLQGERRFPDALFIFGLGLQGSLVDSLLGSLFQESCITHDGRLGRHKDGFRAVSLKNGRLRLSNTVVNVLSVLSSSLLGLILILQGLIV</sequence>
<comment type="similarity">
    <text evidence="2">Belongs to the TMEM19 family.</text>
</comment>
<evidence type="ECO:0000313" key="8">
    <source>
        <dbReference type="Proteomes" id="UP000018040"/>
    </source>
</evidence>
<dbReference type="OrthoDB" id="30881at2759"/>
<feature type="transmembrane region" description="Helical" evidence="6">
    <location>
        <begin position="102"/>
        <end position="120"/>
    </location>
</feature>
<dbReference type="PANTHER" id="PTHR13353:SF5">
    <property type="entry name" value="TRANSMEMBRANE PROTEIN 19"/>
    <property type="match status" value="1"/>
</dbReference>
<evidence type="ECO:0000256" key="3">
    <source>
        <dbReference type="ARBA" id="ARBA00022692"/>
    </source>
</evidence>
<dbReference type="GO" id="GO:0016020">
    <property type="term" value="C:membrane"/>
    <property type="evidence" value="ECO:0007669"/>
    <property type="project" value="UniProtKB-SubCell"/>
</dbReference>
<keyword evidence="3 6" id="KW-0812">Transmembrane</keyword>
<evidence type="ECO:0000256" key="5">
    <source>
        <dbReference type="ARBA" id="ARBA00023136"/>
    </source>
</evidence>
<dbReference type="AlphaFoldDB" id="V6TW84"/>
<feature type="transmembrane region" description="Helical" evidence="6">
    <location>
        <begin position="167"/>
        <end position="188"/>
    </location>
</feature>
<reference evidence="8" key="1">
    <citation type="submission" date="2012-02" db="EMBL/GenBank/DDBJ databases">
        <title>Genome sequencing of Giardia lamblia Genotypes A2 and B isolates (DH and GS) and comparative analysis with the genomes of Genotypes A1 and E (WB and Pig).</title>
        <authorList>
            <person name="Adam R."/>
            <person name="Dahlstrom E."/>
            <person name="Martens C."/>
            <person name="Bruno D."/>
            <person name="Barbian K."/>
            <person name="Porcella S.F."/>
            <person name="Nash T."/>
        </authorList>
    </citation>
    <scope>NUCLEOTIDE SEQUENCE</scope>
    <source>
        <strain evidence="8">GS</strain>
    </source>
</reference>
<protein>
    <submittedName>
        <fullName evidence="7">Putative membrane spanning protein</fullName>
    </submittedName>
</protein>
<feature type="transmembrane region" description="Helical" evidence="6">
    <location>
        <begin position="233"/>
        <end position="251"/>
    </location>
</feature>
<keyword evidence="5 6" id="KW-0472">Membrane</keyword>
<feature type="transmembrane region" description="Helical" evidence="6">
    <location>
        <begin position="203"/>
        <end position="221"/>
    </location>
</feature>
<organism evidence="7 8">
    <name type="scientific">Giardia intestinalis</name>
    <name type="common">Giardia lamblia</name>
    <dbReference type="NCBI Taxonomy" id="5741"/>
    <lineage>
        <taxon>Eukaryota</taxon>
        <taxon>Metamonada</taxon>
        <taxon>Diplomonadida</taxon>
        <taxon>Hexamitidae</taxon>
        <taxon>Giardiinae</taxon>
        <taxon>Giardia</taxon>
    </lineage>
</organism>
<evidence type="ECO:0000256" key="1">
    <source>
        <dbReference type="ARBA" id="ARBA00004141"/>
    </source>
</evidence>